<evidence type="ECO:0000256" key="2">
    <source>
        <dbReference type="ARBA" id="ARBA00023125"/>
    </source>
</evidence>
<organism evidence="5 6">
    <name type="scientific">Rhodococcus opacus</name>
    <name type="common">Nocardia opaca</name>
    <dbReference type="NCBI Taxonomy" id="37919"/>
    <lineage>
        <taxon>Bacteria</taxon>
        <taxon>Bacillati</taxon>
        <taxon>Actinomycetota</taxon>
        <taxon>Actinomycetes</taxon>
        <taxon>Mycobacteriales</taxon>
        <taxon>Nocardiaceae</taxon>
        <taxon>Rhodococcus</taxon>
    </lineage>
</organism>
<sequence length="315" mass="34139">MTMASTITETHDWDAASRAVAGAYFPHTLTDLSSGGAMTLSMRTVDFGPVTLGRLDWGADVSIECDYPGAYEVNIPLSGSLESCSQGDTVVSRPGQATVFRADEPTLISRWSGDCTVLGVKFDSDYLQREADRILGTDLRLGLRLPSQIDLTGASESSWFRLVRSLTAQLREPADLLANPVVGPQLAGAITSAFVLAVTPDEEVRGGAPRPRIVKRVLDGLNDDPARAWTAADMAELAGTSVRRLQEGFREYVGRSPSECLLDIRLSRADADLRALEPGVTVSEVAARWGFTHAGRFSAAYRRRYGKSPSELIRF</sequence>
<dbReference type="Pfam" id="PF12833">
    <property type="entry name" value="HTH_18"/>
    <property type="match status" value="1"/>
</dbReference>
<dbReference type="AlphaFoldDB" id="A0A076ES04"/>
<dbReference type="SUPFAM" id="SSF46689">
    <property type="entry name" value="Homeodomain-like"/>
    <property type="match status" value="2"/>
</dbReference>
<protein>
    <submittedName>
        <fullName evidence="5">AraC family transcriptional regulator</fullName>
    </submittedName>
</protein>
<dbReference type="RefSeq" id="WP_037225707.1">
    <property type="nucleotide sequence ID" value="NZ_CP008947.1"/>
</dbReference>
<dbReference type="PANTHER" id="PTHR46796">
    <property type="entry name" value="HTH-TYPE TRANSCRIPTIONAL ACTIVATOR RHAS-RELATED"/>
    <property type="match status" value="1"/>
</dbReference>
<evidence type="ECO:0000313" key="5">
    <source>
        <dbReference type="EMBL" id="AII08805.1"/>
    </source>
</evidence>
<evidence type="ECO:0000256" key="3">
    <source>
        <dbReference type="ARBA" id="ARBA00023163"/>
    </source>
</evidence>
<dbReference type="SMART" id="SM00342">
    <property type="entry name" value="HTH_ARAC"/>
    <property type="match status" value="1"/>
</dbReference>
<dbReference type="PROSITE" id="PS01124">
    <property type="entry name" value="HTH_ARAC_FAMILY_2"/>
    <property type="match status" value="1"/>
</dbReference>
<reference evidence="5 6" key="1">
    <citation type="submission" date="2014-07" db="EMBL/GenBank/DDBJ databases">
        <title>Genome Sequence of Rhodococcus opacus Strain R7, a Biodegrader of Mono- and Polycyclic Aromatic Hydrocarbons.</title>
        <authorList>
            <person name="Di Gennaro P."/>
            <person name="Zampolli J."/>
            <person name="Presti I."/>
            <person name="Cappelletti M."/>
            <person name="D'Ursi P."/>
            <person name="Orro A."/>
            <person name="Mezzelani A."/>
            <person name="Milanesi L."/>
        </authorList>
    </citation>
    <scope>NUCLEOTIDE SEQUENCE [LARGE SCALE GENOMIC DNA]</scope>
    <source>
        <strain evidence="5 6">R7</strain>
    </source>
</reference>
<dbReference type="PRINTS" id="PR00032">
    <property type="entry name" value="HTHARAC"/>
</dbReference>
<dbReference type="InterPro" id="IPR009057">
    <property type="entry name" value="Homeodomain-like_sf"/>
</dbReference>
<dbReference type="Gene3D" id="1.10.10.60">
    <property type="entry name" value="Homeodomain-like"/>
    <property type="match status" value="1"/>
</dbReference>
<evidence type="ECO:0000259" key="4">
    <source>
        <dbReference type="PROSITE" id="PS01124"/>
    </source>
</evidence>
<dbReference type="GO" id="GO:0003700">
    <property type="term" value="F:DNA-binding transcription factor activity"/>
    <property type="evidence" value="ECO:0007669"/>
    <property type="project" value="InterPro"/>
</dbReference>
<feature type="domain" description="HTH araC/xylS-type" evidence="4">
    <location>
        <begin position="215"/>
        <end position="315"/>
    </location>
</feature>
<keyword evidence="2" id="KW-0238">DNA-binding</keyword>
<evidence type="ECO:0000313" key="6">
    <source>
        <dbReference type="Proteomes" id="UP000028488"/>
    </source>
</evidence>
<dbReference type="EMBL" id="CP008947">
    <property type="protein sequence ID" value="AII08805.1"/>
    <property type="molecule type" value="Genomic_DNA"/>
</dbReference>
<dbReference type="InterPro" id="IPR020449">
    <property type="entry name" value="Tscrpt_reg_AraC-type_HTH"/>
</dbReference>
<gene>
    <name evidence="5" type="ORF">EP51_30945</name>
</gene>
<dbReference type="InterPro" id="IPR035418">
    <property type="entry name" value="AraC-bd_2"/>
</dbReference>
<keyword evidence="3" id="KW-0804">Transcription</keyword>
<proteinExistence type="predicted"/>
<evidence type="ECO:0000256" key="1">
    <source>
        <dbReference type="ARBA" id="ARBA00023015"/>
    </source>
</evidence>
<dbReference type="Pfam" id="PF14525">
    <property type="entry name" value="AraC_binding_2"/>
    <property type="match status" value="1"/>
</dbReference>
<dbReference type="PANTHER" id="PTHR46796:SF12">
    <property type="entry name" value="HTH-TYPE DNA-BINDING TRANSCRIPTIONAL ACTIVATOR EUTR"/>
    <property type="match status" value="1"/>
</dbReference>
<dbReference type="eggNOG" id="COG2207">
    <property type="taxonomic scope" value="Bacteria"/>
</dbReference>
<keyword evidence="1" id="KW-0805">Transcription regulation</keyword>
<name>A0A076ES04_RHOOP</name>
<dbReference type="InterPro" id="IPR018060">
    <property type="entry name" value="HTH_AraC"/>
</dbReference>
<dbReference type="GO" id="GO:0043565">
    <property type="term" value="F:sequence-specific DNA binding"/>
    <property type="evidence" value="ECO:0007669"/>
    <property type="project" value="InterPro"/>
</dbReference>
<accession>A0A076ES04</accession>
<dbReference type="Proteomes" id="UP000028488">
    <property type="component" value="Chromosome"/>
</dbReference>
<dbReference type="InterPro" id="IPR050204">
    <property type="entry name" value="AraC_XylS_family_regulators"/>
</dbReference>